<reference evidence="1" key="1">
    <citation type="submission" date="2019-11" db="EMBL/GenBank/DDBJ databases">
        <authorList>
            <person name="Feng L."/>
        </authorList>
    </citation>
    <scope>NUCLEOTIDE SEQUENCE</scope>
    <source>
        <strain evidence="1">IbartlettiiLFYP30</strain>
    </source>
</reference>
<name>A0A6N2Z0P8_9FIRM</name>
<dbReference type="AlphaFoldDB" id="A0A6N2Z0P8"/>
<gene>
    <name evidence="1" type="ORF">IBLFYP30_00971</name>
</gene>
<proteinExistence type="predicted"/>
<dbReference type="EMBL" id="CACRUE010000006">
    <property type="protein sequence ID" value="VYT70812.1"/>
    <property type="molecule type" value="Genomic_DNA"/>
</dbReference>
<protein>
    <submittedName>
        <fullName evidence="1">Uncharacterized protein</fullName>
    </submittedName>
</protein>
<evidence type="ECO:0000313" key="1">
    <source>
        <dbReference type="EMBL" id="VYT70812.1"/>
    </source>
</evidence>
<dbReference type="CDD" id="cd10451">
    <property type="entry name" value="GIY-YIG_LuxR_like"/>
    <property type="match status" value="1"/>
</dbReference>
<accession>A0A6N2Z0P8</accession>
<dbReference type="Gene3D" id="3.40.1440.10">
    <property type="entry name" value="GIY-YIG endonuclease"/>
    <property type="match status" value="1"/>
</dbReference>
<organism evidence="1">
    <name type="scientific">Intestinibacter bartlettii</name>
    <dbReference type="NCBI Taxonomy" id="261299"/>
    <lineage>
        <taxon>Bacteria</taxon>
        <taxon>Bacillati</taxon>
        <taxon>Bacillota</taxon>
        <taxon>Clostridia</taxon>
        <taxon>Peptostreptococcales</taxon>
        <taxon>Peptostreptococcaceae</taxon>
        <taxon>Intestinibacter</taxon>
    </lineage>
</organism>
<dbReference type="RefSeq" id="WP_156530582.1">
    <property type="nucleotide sequence ID" value="NZ_CACRUE010000006.1"/>
</dbReference>
<sequence length="479" mass="56241">MKNEFYLKSFTSKWIKYSDYEFRKDEKGNTYITPAENSNYTIYDPFEKSSYILFDLIDLGDAILKNDDKTKIYDKLILFAKNYGLLGLVSSSIYNRDIVGEQNVLFTQNNIVSKSLELDGNLMNSEEYIKIFTPFATEDDLYTREFDGHLTVIKAEDSPKFYGKKPLILDIVFSKFYCERIEWIMEYAKNISENLNQAIVYQNENLTEPVEIMPDKFNPHKIGFTVAMFGKPQINWDFDSLQSTIDMIYAFALTEENRILNRCSYCHKPFFAKNTREKYCTPSCRNCANVIKSRNKKKALKNQDMVNTQKNDDIKTLNNQCEEKICLDDTKSDLIEKEIKNILEIIDKRIVENINIKTHKGGADDMKNEKRKQAIYEYKEKKTTGGVYKITNTESKKSLIKGEIDLVSMQNRFNFSVKTNSCLNLKLREDWNKYGANSFTFEILEEVEMKSEMDRREFKKQLDELADKYAEKMNQDELY</sequence>
<dbReference type="InterPro" id="IPR035901">
    <property type="entry name" value="GIY-YIG_endonuc_sf"/>
</dbReference>